<dbReference type="PDB" id="6E6Y">
    <property type="method" value="X-ray"/>
    <property type="resolution" value="1.60 A"/>
    <property type="chains" value="A/B=1-272"/>
</dbReference>
<name>A0A1X9WEN9_SACSY</name>
<protein>
    <submittedName>
        <fullName evidence="1">NcmC</fullName>
    </submittedName>
</protein>
<dbReference type="PDBsum" id="6E6Y"/>
<dbReference type="PDB" id="6E6T">
    <property type="method" value="X-ray"/>
    <property type="resolution" value="1.60 A"/>
    <property type="chains" value="A/B=1-272"/>
</dbReference>
<organism evidence="1">
    <name type="scientific">Saccharothrix syringae</name>
    <name type="common">Nocardiopsis syringae</name>
    <dbReference type="NCBI Taxonomy" id="103733"/>
    <lineage>
        <taxon>Bacteria</taxon>
        <taxon>Bacillati</taxon>
        <taxon>Actinomycetota</taxon>
        <taxon>Actinomycetes</taxon>
        <taxon>Pseudonocardiales</taxon>
        <taxon>Pseudonocardiaceae</taxon>
        <taxon>Saccharothrix</taxon>
    </lineage>
</organism>
<dbReference type="SUPFAM" id="SSF53474">
    <property type="entry name" value="alpha/beta-Hydrolases"/>
    <property type="match status" value="1"/>
</dbReference>
<dbReference type="PDB" id="6E6U">
    <property type="method" value="X-ray"/>
    <property type="resolution" value="1.55 A"/>
    <property type="chains" value="A/B=1-272"/>
</dbReference>
<dbReference type="AlphaFoldDB" id="A0A1X9WEN9"/>
<dbReference type="PDBsum" id="6E6T"/>
<keyword evidence="2 3" id="KW-0002">3D-structure</keyword>
<evidence type="ECO:0007829" key="3">
    <source>
        <dbReference type="PDB" id="6E6U"/>
    </source>
</evidence>
<dbReference type="EMBL" id="KY287782">
    <property type="protein sequence ID" value="ARS01469.1"/>
    <property type="molecule type" value="Genomic_DNA"/>
</dbReference>
<dbReference type="InterPro" id="IPR029058">
    <property type="entry name" value="AB_hydrolase_fold"/>
</dbReference>
<dbReference type="Gene3D" id="3.40.50.1820">
    <property type="entry name" value="alpha/beta hydrolase"/>
    <property type="match status" value="1"/>
</dbReference>
<reference evidence="2 3" key="2">
    <citation type="journal article" date="2020" name="ACS Chem. Biol.">
        <title>Structural Basis for Enzymatic Off-Loading of Hybrid Polyketides by Dieckmann Condensation.</title>
        <authorList>
            <person name="Cogan D.P."/>
            <person name="Ly J."/>
            <person name="Nair S.K."/>
        </authorList>
    </citation>
    <scope>X-RAY CRYSTALLOGRAPHY (1.55 ANGSTROMS)</scope>
</reference>
<accession>A0A1X9WEN9</accession>
<dbReference type="PDBsum" id="6E6U"/>
<dbReference type="RefSeq" id="WP_033435885.1">
    <property type="nucleotide sequence ID" value="NZ_CP034550.1"/>
</dbReference>
<evidence type="ECO:0000313" key="1">
    <source>
        <dbReference type="EMBL" id="ARS01469.1"/>
    </source>
</evidence>
<reference evidence="1" key="1">
    <citation type="submission" date="2016-12" db="EMBL/GenBank/DDBJ databases">
        <title>Identification of nocamycin biosynthetic gene cluster from Saccharothrix syringae NRRL B-16468 and generation of new nocamycin derivatives by manipulating gene cluster.</title>
        <authorList>
            <person name="Mo X."/>
            <person name="Shi C."/>
            <person name="Gui C."/>
            <person name="Ju J."/>
            <person name="Wang Q."/>
        </authorList>
    </citation>
    <scope>NUCLEOTIDE SEQUENCE</scope>
</reference>
<proteinExistence type="evidence at protein level"/>
<sequence>MTAPRAWRPIAGGPPAGPLVLAVDFAATGRPEAAFADLVARLDPGTEVWESLQPPLGTETGMVAEDYVTRWEEEVRASGRRIGAVLGFCAGSAFAGELAVRLARSQPRSPRLVVFDPESPTTSTLYYQFRKVVESLAGVLGEQAAREALAEGTAAADRIGDVEGLGAELVRVFTAAGRAACAAADLDDEFADELTATYRSFVSYLVAAAAVDHVKCWSGAVAVSSATPTSGLNPLDPAARAALVERELTFDVHHADLLRDPGVARAVARLLA</sequence>
<dbReference type="OrthoDB" id="3601157at2"/>
<evidence type="ECO:0007829" key="2">
    <source>
        <dbReference type="PDB" id="6E6T"/>
    </source>
</evidence>
<dbReference type="SMR" id="A0A1X9WEN9"/>
<dbReference type="ESTHER" id="9pseu-NcmC">
    <property type="family name" value="Dieckmann_Cyclase"/>
</dbReference>